<dbReference type="InterPro" id="IPR000962">
    <property type="entry name" value="Znf_DskA_TraR"/>
</dbReference>
<dbReference type="EMBL" id="QXIR01000007">
    <property type="protein sequence ID" value="RIW35618.1"/>
    <property type="molecule type" value="Genomic_DNA"/>
</dbReference>
<evidence type="ECO:0000256" key="5">
    <source>
        <dbReference type="SAM" id="MobiDB-lite"/>
    </source>
</evidence>
<feature type="region of interest" description="Disordered" evidence="5">
    <location>
        <begin position="115"/>
        <end position="147"/>
    </location>
</feature>
<dbReference type="PANTHER" id="PTHR33823">
    <property type="entry name" value="RNA POLYMERASE-BINDING TRANSCRIPTION FACTOR DKSA-RELATED"/>
    <property type="match status" value="1"/>
</dbReference>
<feature type="compositionally biased region" description="Basic and acidic residues" evidence="5">
    <location>
        <begin position="206"/>
        <end position="230"/>
    </location>
</feature>
<evidence type="ECO:0000313" key="7">
    <source>
        <dbReference type="EMBL" id="RIW35618.1"/>
    </source>
</evidence>
<dbReference type="Pfam" id="PF01258">
    <property type="entry name" value="zf-dskA_traR"/>
    <property type="match status" value="1"/>
</dbReference>
<dbReference type="Proteomes" id="UP000265801">
    <property type="component" value="Unassembled WGS sequence"/>
</dbReference>
<feature type="compositionally biased region" description="Basic and acidic residues" evidence="5">
    <location>
        <begin position="21"/>
        <end position="42"/>
    </location>
</feature>
<feature type="region of interest" description="Disordered" evidence="5">
    <location>
        <begin position="161"/>
        <end position="251"/>
    </location>
</feature>
<keyword evidence="2" id="KW-0863">Zinc-finger</keyword>
<organism evidence="7 8">
    <name type="scientific">Bacillus salacetis</name>
    <dbReference type="NCBI Taxonomy" id="2315464"/>
    <lineage>
        <taxon>Bacteria</taxon>
        <taxon>Bacillati</taxon>
        <taxon>Bacillota</taxon>
        <taxon>Bacilli</taxon>
        <taxon>Bacillales</taxon>
        <taxon>Bacillaceae</taxon>
        <taxon>Bacillus</taxon>
    </lineage>
</organism>
<feature type="region of interest" description="Disordered" evidence="5">
    <location>
        <begin position="21"/>
        <end position="51"/>
    </location>
</feature>
<dbReference type="Gene3D" id="1.20.120.910">
    <property type="entry name" value="DksA, coiled-coil domain"/>
    <property type="match status" value="1"/>
</dbReference>
<keyword evidence="8" id="KW-1185">Reference proteome</keyword>
<proteinExistence type="predicted"/>
<evidence type="ECO:0000259" key="6">
    <source>
        <dbReference type="Pfam" id="PF01258"/>
    </source>
</evidence>
<keyword evidence="3" id="KW-0862">Zinc</keyword>
<feature type="compositionally biased region" description="Basic and acidic residues" evidence="5">
    <location>
        <begin position="238"/>
        <end position="251"/>
    </location>
</feature>
<dbReference type="SUPFAM" id="SSF57716">
    <property type="entry name" value="Glucocorticoid receptor-like (DNA-binding domain)"/>
    <property type="match status" value="1"/>
</dbReference>
<evidence type="ECO:0000256" key="3">
    <source>
        <dbReference type="ARBA" id="ARBA00022833"/>
    </source>
</evidence>
<evidence type="ECO:0000256" key="2">
    <source>
        <dbReference type="ARBA" id="ARBA00022771"/>
    </source>
</evidence>
<evidence type="ECO:0000313" key="8">
    <source>
        <dbReference type="Proteomes" id="UP000265801"/>
    </source>
</evidence>
<dbReference type="InterPro" id="IPR014240">
    <property type="entry name" value="YteA"/>
</dbReference>
<dbReference type="GO" id="GO:0008270">
    <property type="term" value="F:zinc ion binding"/>
    <property type="evidence" value="ECO:0007669"/>
    <property type="project" value="UniProtKB-KW"/>
</dbReference>
<dbReference type="RefSeq" id="WP_119546183.1">
    <property type="nucleotide sequence ID" value="NZ_QXIR01000007.1"/>
</dbReference>
<gene>
    <name evidence="7" type="ORF">D3H55_06965</name>
</gene>
<dbReference type="OrthoDB" id="9811543at2"/>
<dbReference type="NCBIfam" id="TIGR02890">
    <property type="entry name" value="bacill_yteA"/>
    <property type="match status" value="1"/>
</dbReference>
<dbReference type="SUPFAM" id="SSF109635">
    <property type="entry name" value="DnaK suppressor protein DksA, alpha-hairpin domain"/>
    <property type="match status" value="1"/>
</dbReference>
<sequence>MLTDKQLGKLKDELLERKEQLQRHLDNDEKTLHGQDEQERYGELNTVDNHPADLGTELFEREKGFALDDHAESEMEKVNQALSAMEKGTYGKCKVCGKDIEYERLEVIPTTLYCVDDTPEKTPGTDRPVEEEILTPPKNDSFIKGRRDEVKDYQDSFQEAARYGTSETPSDFNGTYDDYDSLYQDGVRSNDGNTEDIDSFSATNIEGKERKVVPNEKMEEYEDKLDREGLESPIGDIPYKKRDSYISDKKK</sequence>
<dbReference type="PROSITE" id="PS51128">
    <property type="entry name" value="ZF_DKSA_2"/>
    <property type="match status" value="1"/>
</dbReference>
<name>A0A3A1R4U4_9BACI</name>
<dbReference type="InterPro" id="IPR037187">
    <property type="entry name" value="DnaK_N"/>
</dbReference>
<evidence type="ECO:0000256" key="4">
    <source>
        <dbReference type="PROSITE-ProRule" id="PRU00510"/>
    </source>
</evidence>
<feature type="domain" description="Zinc finger DksA/TraR C4-type" evidence="6">
    <location>
        <begin position="88"/>
        <end position="116"/>
    </location>
</feature>
<keyword evidence="1" id="KW-0479">Metal-binding</keyword>
<feature type="compositionally biased region" description="Basic and acidic residues" evidence="5">
    <location>
        <begin position="118"/>
        <end position="130"/>
    </location>
</feature>
<protein>
    <submittedName>
        <fullName evidence="7">Molecular chaperone DnaK</fullName>
    </submittedName>
</protein>
<reference evidence="7 8" key="1">
    <citation type="submission" date="2018-09" db="EMBL/GenBank/DDBJ databases">
        <title>Bacillus saliacetes sp. nov., isolated from Thai shrimp paste (Ka-pi).</title>
        <authorList>
            <person name="Daroonpunt R."/>
            <person name="Tanasupawat S."/>
            <person name="Yiamsombut S."/>
        </authorList>
    </citation>
    <scope>NUCLEOTIDE SEQUENCE [LARGE SCALE GENOMIC DNA]</scope>
    <source>
        <strain evidence="7 8">SKP7-4</strain>
    </source>
</reference>
<dbReference type="AlphaFoldDB" id="A0A3A1R4U4"/>
<comment type="caution">
    <text evidence="7">The sequence shown here is derived from an EMBL/GenBank/DDBJ whole genome shotgun (WGS) entry which is preliminary data.</text>
</comment>
<dbReference type="PANTHER" id="PTHR33823:SF4">
    <property type="entry name" value="GENERAL STRESS PROTEIN 16O"/>
    <property type="match status" value="1"/>
</dbReference>
<evidence type="ECO:0000256" key="1">
    <source>
        <dbReference type="ARBA" id="ARBA00022723"/>
    </source>
</evidence>
<accession>A0A3A1R4U4</accession>
<feature type="zinc finger region" description="dksA C4-type" evidence="4">
    <location>
        <begin position="93"/>
        <end position="117"/>
    </location>
</feature>